<comment type="caution">
    <text evidence="4">The sequence shown here is derived from an EMBL/GenBank/DDBJ whole genome shotgun (WGS) entry which is preliminary data.</text>
</comment>
<dbReference type="PANTHER" id="PTHR21666:SF270">
    <property type="entry name" value="MUREIN HYDROLASE ACTIVATOR ENVC"/>
    <property type="match status" value="1"/>
</dbReference>
<sequence>MKLFLNITLLSVMVSFSAFSQEKGKLNAPKIPKNNKTTNTNTKNPNQKSSDEFDFKFEDEPKLRFSNQYENSSTNKVSNTENATQKSLEGIKIEPLRELNQIVHEDTSSIDEGELLVVEIEEDAQFQGADNMVEIASYYSVWDTKSLNPYGLNPKEFEEVVPITLYNVSEGRNWSPVLDKSVVTSHFGWRNRRWHKGTDLDLETGDKIYAPFDGVVRISGVHSGYGRTIILRHYNGIETLYGHLSKFNYEPGTFIKAGEEIGRGGNSGRSSGSHLHYETRFEGNQFDPENIYNFKNNPMELRSSEFVLSPKVFDYLRGGSSRPNSIISEPSSVQSSGVVEDIEEEIDDEEEVPVKVEKKVWYTVRHGDNLTEISRKFHSSVGEICRLNKISAYKKLYVGLKLRVK</sequence>
<dbReference type="CDD" id="cd00118">
    <property type="entry name" value="LysM"/>
    <property type="match status" value="1"/>
</dbReference>
<evidence type="ECO:0000256" key="2">
    <source>
        <dbReference type="SAM" id="SignalP"/>
    </source>
</evidence>
<dbReference type="InterPro" id="IPR018392">
    <property type="entry name" value="LysM"/>
</dbReference>
<evidence type="ECO:0000313" key="5">
    <source>
        <dbReference type="Proteomes" id="UP001204144"/>
    </source>
</evidence>
<feature type="compositionally biased region" description="Polar residues" evidence="1">
    <location>
        <begin position="65"/>
        <end position="84"/>
    </location>
</feature>
<evidence type="ECO:0000313" key="4">
    <source>
        <dbReference type="EMBL" id="MCP9765348.1"/>
    </source>
</evidence>
<keyword evidence="2" id="KW-0732">Signal</keyword>
<proteinExistence type="predicted"/>
<gene>
    <name evidence="4" type="ORF">EGI31_20635</name>
</gene>
<accession>A0AAE3H5X7</accession>
<dbReference type="SUPFAM" id="SSF51261">
    <property type="entry name" value="Duplicated hybrid motif"/>
    <property type="match status" value="1"/>
</dbReference>
<dbReference type="InterPro" id="IPR011055">
    <property type="entry name" value="Dup_hybrid_motif"/>
</dbReference>
<feature type="compositionally biased region" description="Basic and acidic residues" evidence="1">
    <location>
        <begin position="49"/>
        <end position="63"/>
    </location>
</feature>
<dbReference type="InterPro" id="IPR050570">
    <property type="entry name" value="Cell_wall_metabolism_enzyme"/>
</dbReference>
<dbReference type="SMART" id="SM00257">
    <property type="entry name" value="LysM"/>
    <property type="match status" value="1"/>
</dbReference>
<dbReference type="Proteomes" id="UP001204144">
    <property type="component" value="Unassembled WGS sequence"/>
</dbReference>
<dbReference type="CDD" id="cd12797">
    <property type="entry name" value="M23_peptidase"/>
    <property type="match status" value="1"/>
</dbReference>
<feature type="region of interest" description="Disordered" evidence="1">
    <location>
        <begin position="25"/>
        <end position="84"/>
    </location>
</feature>
<evidence type="ECO:0000256" key="1">
    <source>
        <dbReference type="SAM" id="MobiDB-lite"/>
    </source>
</evidence>
<keyword evidence="5" id="KW-1185">Reference proteome</keyword>
<dbReference type="InterPro" id="IPR016047">
    <property type="entry name" value="M23ase_b-sheet_dom"/>
</dbReference>
<dbReference type="GO" id="GO:0004222">
    <property type="term" value="F:metalloendopeptidase activity"/>
    <property type="evidence" value="ECO:0007669"/>
    <property type="project" value="TreeGrafter"/>
</dbReference>
<evidence type="ECO:0000259" key="3">
    <source>
        <dbReference type="PROSITE" id="PS51782"/>
    </source>
</evidence>
<name>A0AAE3H5X7_9BACT</name>
<reference evidence="4 5" key="1">
    <citation type="submission" date="2018-11" db="EMBL/GenBank/DDBJ databases">
        <title>Novel bacteria species description.</title>
        <authorList>
            <person name="Han J.-H."/>
        </authorList>
    </citation>
    <scope>NUCLEOTIDE SEQUENCE [LARGE SCALE GENOMIC DNA]</scope>
    <source>
        <strain evidence="4 5">KCTC23259</strain>
    </source>
</reference>
<dbReference type="PROSITE" id="PS51782">
    <property type="entry name" value="LYSM"/>
    <property type="match status" value="1"/>
</dbReference>
<feature type="domain" description="LysM" evidence="3">
    <location>
        <begin position="360"/>
        <end position="404"/>
    </location>
</feature>
<dbReference type="PANTHER" id="PTHR21666">
    <property type="entry name" value="PEPTIDASE-RELATED"/>
    <property type="match status" value="1"/>
</dbReference>
<dbReference type="AlphaFoldDB" id="A0AAE3H5X7"/>
<organism evidence="4 5">
    <name type="scientific">Lacihabitans soyangensis</name>
    <dbReference type="NCBI Taxonomy" id="869394"/>
    <lineage>
        <taxon>Bacteria</taxon>
        <taxon>Pseudomonadati</taxon>
        <taxon>Bacteroidota</taxon>
        <taxon>Cytophagia</taxon>
        <taxon>Cytophagales</taxon>
        <taxon>Leadbetterellaceae</taxon>
        <taxon>Lacihabitans</taxon>
    </lineage>
</organism>
<feature type="signal peptide" evidence="2">
    <location>
        <begin position="1"/>
        <end position="20"/>
    </location>
</feature>
<dbReference type="Pfam" id="PF01476">
    <property type="entry name" value="LysM"/>
    <property type="match status" value="1"/>
</dbReference>
<dbReference type="Gene3D" id="2.70.70.10">
    <property type="entry name" value="Glucose Permease (Domain IIA)"/>
    <property type="match status" value="1"/>
</dbReference>
<dbReference type="Pfam" id="PF01551">
    <property type="entry name" value="Peptidase_M23"/>
    <property type="match status" value="1"/>
</dbReference>
<protein>
    <submittedName>
        <fullName evidence="4">LysM peptidoglycan-binding domain-containing protein</fullName>
    </submittedName>
</protein>
<dbReference type="InterPro" id="IPR036779">
    <property type="entry name" value="LysM_dom_sf"/>
</dbReference>
<dbReference type="SUPFAM" id="SSF54106">
    <property type="entry name" value="LysM domain"/>
    <property type="match status" value="1"/>
</dbReference>
<feature type="compositionally biased region" description="Low complexity" evidence="1">
    <location>
        <begin position="29"/>
        <end position="46"/>
    </location>
</feature>
<dbReference type="RefSeq" id="WP_255039041.1">
    <property type="nucleotide sequence ID" value="NZ_RJUF01000182.1"/>
</dbReference>
<dbReference type="EMBL" id="RJUF01000182">
    <property type="protein sequence ID" value="MCP9765348.1"/>
    <property type="molecule type" value="Genomic_DNA"/>
</dbReference>
<dbReference type="Gene3D" id="3.10.350.10">
    <property type="entry name" value="LysM domain"/>
    <property type="match status" value="1"/>
</dbReference>
<feature type="chain" id="PRO_5041978683" evidence="2">
    <location>
        <begin position="21"/>
        <end position="405"/>
    </location>
</feature>